<dbReference type="Gene3D" id="3.30.60.50">
    <property type="entry name" value="Hypothetical oxidoreductase yiak, domain 3"/>
    <property type="match status" value="1"/>
</dbReference>
<organism evidence="3 4">
    <name type="scientific">Pseudarthrobacter psychrotolerans</name>
    <dbReference type="NCBI Taxonomy" id="2697569"/>
    <lineage>
        <taxon>Bacteria</taxon>
        <taxon>Bacillati</taxon>
        <taxon>Actinomycetota</taxon>
        <taxon>Actinomycetes</taxon>
        <taxon>Micrococcales</taxon>
        <taxon>Micrococcaceae</taxon>
        <taxon>Pseudarthrobacter</taxon>
    </lineage>
</organism>
<reference evidence="3 4" key="1">
    <citation type="submission" date="2020-01" db="EMBL/GenBank/DDBJ databases">
        <title>Pseudarthrobacter psychrotolerans sp. nov., isolated from antarctic soil.</title>
        <authorList>
            <person name="Shin Y."/>
            <person name="Park W."/>
        </authorList>
    </citation>
    <scope>NUCLEOTIDE SEQUENCE [LARGE SCALE GENOMIC DNA]</scope>
    <source>
        <strain evidence="3 4">YJ56</strain>
    </source>
</reference>
<evidence type="ECO:0000313" key="4">
    <source>
        <dbReference type="Proteomes" id="UP000464186"/>
    </source>
</evidence>
<protein>
    <submittedName>
        <fullName evidence="3">Ldh family oxidoreductase</fullName>
    </submittedName>
</protein>
<dbReference type="KEGG" id="psey:GU243_03165"/>
<dbReference type="InterPro" id="IPR003767">
    <property type="entry name" value="Malate/L-lactate_DH-like"/>
</dbReference>
<accession>A0A6P1NKA7</accession>
<dbReference type="InterPro" id="IPR036111">
    <property type="entry name" value="Mal/L-sulfo/L-lacto_DH-like_sf"/>
</dbReference>
<dbReference type="SUPFAM" id="SSF89733">
    <property type="entry name" value="L-sulfolactate dehydrogenase-like"/>
    <property type="match status" value="1"/>
</dbReference>
<keyword evidence="2" id="KW-0560">Oxidoreductase</keyword>
<proteinExistence type="inferred from homology"/>
<dbReference type="GO" id="GO:0016491">
    <property type="term" value="F:oxidoreductase activity"/>
    <property type="evidence" value="ECO:0007669"/>
    <property type="project" value="UniProtKB-KW"/>
</dbReference>
<dbReference type="Gene3D" id="1.10.1530.10">
    <property type="match status" value="1"/>
</dbReference>
<dbReference type="InterPro" id="IPR043143">
    <property type="entry name" value="Mal/L-sulf/L-lact_DH-like_NADP"/>
</dbReference>
<dbReference type="PANTHER" id="PTHR11091">
    <property type="entry name" value="OXIDOREDUCTASE-RELATED"/>
    <property type="match status" value="1"/>
</dbReference>
<evidence type="ECO:0000313" key="3">
    <source>
        <dbReference type="EMBL" id="QHK18924.1"/>
    </source>
</evidence>
<dbReference type="Pfam" id="PF02615">
    <property type="entry name" value="Ldh_2"/>
    <property type="match status" value="1"/>
</dbReference>
<dbReference type="EMBL" id="CP047898">
    <property type="protein sequence ID" value="QHK18924.1"/>
    <property type="molecule type" value="Genomic_DNA"/>
</dbReference>
<keyword evidence="4" id="KW-1185">Reference proteome</keyword>
<dbReference type="Proteomes" id="UP000464186">
    <property type="component" value="Chromosome"/>
</dbReference>
<dbReference type="AlphaFoldDB" id="A0A6P1NKA7"/>
<dbReference type="InterPro" id="IPR043144">
    <property type="entry name" value="Mal/L-sulf/L-lact_DH-like_ah"/>
</dbReference>
<dbReference type="PANTHER" id="PTHR11091:SF0">
    <property type="entry name" value="MALATE DEHYDROGENASE"/>
    <property type="match status" value="1"/>
</dbReference>
<dbReference type="Gene3D" id="3.30.1370.60">
    <property type="entry name" value="Hypothetical oxidoreductase yiak, domain 2"/>
    <property type="match status" value="1"/>
</dbReference>
<gene>
    <name evidence="3" type="ORF">GU243_03165</name>
</gene>
<evidence type="ECO:0000256" key="1">
    <source>
        <dbReference type="ARBA" id="ARBA00006056"/>
    </source>
</evidence>
<name>A0A6P1NKA7_9MICC</name>
<comment type="similarity">
    <text evidence="1">Belongs to the LDH2/MDH2 oxidoreductase family.</text>
</comment>
<evidence type="ECO:0000256" key="2">
    <source>
        <dbReference type="ARBA" id="ARBA00023002"/>
    </source>
</evidence>
<sequence length="334" mass="34041">MLQPVAVVERLCIQAAQEAGAAEAAAAALADAIIHAELRGRSSVGVSHLFDYLAGLESGAINGAAVPLISVRGGIIACDAGKGIPHTGFLEAVDTILDVAGTHGCAVFLQNNSYTCGELGYFTDRLAEAGLVSLAAANSPALMAVGSSGRRVLGTNPISFAAPTGAQQPFLIDQASTETAFVAVREAAAAGRAIPAGWAVDSQGEPTTDSRAAVEGSLLPYGGHKGANMALVAEVLAGLAGGLWSVDAPSFTEGSASPEIGMTVLAINPRFADAAFPLRLGAHLDRLSRDYQVRIPGRRPEGTAGKGELEIDSGLFEKLQSAAQKNTNRKSGQA</sequence>